<proteinExistence type="predicted"/>
<name>A0A8J3BV49_9FLAO</name>
<gene>
    <name evidence="2" type="ORF">GCM10007962_28500</name>
</gene>
<keyword evidence="3" id="KW-1185">Reference proteome</keyword>
<organism evidence="2 3">
    <name type="scientific">Yeosuana aromativorans</name>
    <dbReference type="NCBI Taxonomy" id="288019"/>
    <lineage>
        <taxon>Bacteria</taxon>
        <taxon>Pseudomonadati</taxon>
        <taxon>Bacteroidota</taxon>
        <taxon>Flavobacteriia</taxon>
        <taxon>Flavobacteriales</taxon>
        <taxon>Flavobacteriaceae</taxon>
        <taxon>Yeosuana</taxon>
    </lineage>
</organism>
<dbReference type="RefSeq" id="WP_188654369.1">
    <property type="nucleotide sequence ID" value="NZ_BMNR01000007.1"/>
</dbReference>
<reference evidence="2" key="1">
    <citation type="journal article" date="2014" name="Int. J. Syst. Evol. Microbiol.">
        <title>Complete genome sequence of Corynebacterium casei LMG S-19264T (=DSM 44701T), isolated from a smear-ripened cheese.</title>
        <authorList>
            <consortium name="US DOE Joint Genome Institute (JGI-PGF)"/>
            <person name="Walter F."/>
            <person name="Albersmeier A."/>
            <person name="Kalinowski J."/>
            <person name="Ruckert C."/>
        </authorList>
    </citation>
    <scope>NUCLEOTIDE SEQUENCE</scope>
    <source>
        <strain evidence="2">JCM 12862</strain>
    </source>
</reference>
<dbReference type="InterPro" id="IPR021215">
    <property type="entry name" value="DUF2752"/>
</dbReference>
<reference evidence="2" key="2">
    <citation type="submission" date="2020-09" db="EMBL/GenBank/DDBJ databases">
        <authorList>
            <person name="Sun Q."/>
            <person name="Ohkuma M."/>
        </authorList>
    </citation>
    <scope>NUCLEOTIDE SEQUENCE</scope>
    <source>
        <strain evidence="2">JCM 12862</strain>
    </source>
</reference>
<dbReference type="AlphaFoldDB" id="A0A8J3BV49"/>
<evidence type="ECO:0008006" key="4">
    <source>
        <dbReference type="Google" id="ProtNLM"/>
    </source>
</evidence>
<feature type="transmembrane region" description="Helical" evidence="1">
    <location>
        <begin position="44"/>
        <end position="64"/>
    </location>
</feature>
<protein>
    <recommendedName>
        <fullName evidence="4">DUF2752 domain-containing protein</fullName>
    </recommendedName>
</protein>
<dbReference type="Proteomes" id="UP000612329">
    <property type="component" value="Unassembled WGS sequence"/>
</dbReference>
<keyword evidence="1" id="KW-0812">Transmembrane</keyword>
<dbReference type="Pfam" id="PF10825">
    <property type="entry name" value="DUF2752"/>
    <property type="match status" value="1"/>
</dbReference>
<dbReference type="EMBL" id="BMNR01000007">
    <property type="protein sequence ID" value="GGK32464.1"/>
    <property type="molecule type" value="Genomic_DNA"/>
</dbReference>
<keyword evidence="1" id="KW-1133">Transmembrane helix</keyword>
<evidence type="ECO:0000313" key="2">
    <source>
        <dbReference type="EMBL" id="GGK32464.1"/>
    </source>
</evidence>
<sequence>MSGLNDYMLPCLNKTLFGVECPGCGMQRSLALVVHGQFTAAYHMYPAIYTLFILALFLVFNLFVKFKHDYKIKMGLIILNVIIVVVSYVVKITHLN</sequence>
<feature type="transmembrane region" description="Helical" evidence="1">
    <location>
        <begin position="76"/>
        <end position="95"/>
    </location>
</feature>
<accession>A0A8J3BV49</accession>
<evidence type="ECO:0000256" key="1">
    <source>
        <dbReference type="SAM" id="Phobius"/>
    </source>
</evidence>
<comment type="caution">
    <text evidence="2">The sequence shown here is derived from an EMBL/GenBank/DDBJ whole genome shotgun (WGS) entry which is preliminary data.</text>
</comment>
<keyword evidence="1" id="KW-0472">Membrane</keyword>
<evidence type="ECO:0000313" key="3">
    <source>
        <dbReference type="Proteomes" id="UP000612329"/>
    </source>
</evidence>